<dbReference type="Pfam" id="PF01527">
    <property type="entry name" value="HTH_Tnp_1"/>
    <property type="match status" value="1"/>
</dbReference>
<keyword evidence="2" id="KW-1185">Reference proteome</keyword>
<dbReference type="Proteomes" id="UP001524478">
    <property type="component" value="Unassembled WGS sequence"/>
</dbReference>
<sequence length="64" mass="7840">MSRKKYSKEFKVQVVKQVIEEGKKTSHIAKELDLSRDMMYRWINEAITKFLLHERKLKRLYLNI</sequence>
<accession>A0ABT1S6N2</accession>
<protein>
    <submittedName>
        <fullName evidence="1">Transposase</fullName>
    </submittedName>
</protein>
<name>A0ABT1S6N2_9FIRM</name>
<dbReference type="InterPro" id="IPR036388">
    <property type="entry name" value="WH-like_DNA-bd_sf"/>
</dbReference>
<dbReference type="Gene3D" id="1.10.10.10">
    <property type="entry name" value="Winged helix-like DNA-binding domain superfamily/Winged helix DNA-binding domain"/>
    <property type="match status" value="1"/>
</dbReference>
<comment type="caution">
    <text evidence="1">The sequence shown here is derived from an EMBL/GenBank/DDBJ whole genome shotgun (WGS) entry which is preliminary data.</text>
</comment>
<proteinExistence type="predicted"/>
<reference evidence="1 2" key="1">
    <citation type="submission" date="2022-06" db="EMBL/GenBank/DDBJ databases">
        <title>Isolation of gut microbiota from human fecal samples.</title>
        <authorList>
            <person name="Pamer E.G."/>
            <person name="Barat B."/>
            <person name="Waligurski E."/>
            <person name="Medina S."/>
            <person name="Paddock L."/>
            <person name="Mostad J."/>
        </authorList>
    </citation>
    <scope>NUCLEOTIDE SEQUENCE [LARGE SCALE GENOMIC DNA]</scope>
    <source>
        <strain evidence="1 2">DFI.7.95</strain>
    </source>
</reference>
<dbReference type="EMBL" id="JANGAC010000002">
    <property type="protein sequence ID" value="MCQ4922128.1"/>
    <property type="molecule type" value="Genomic_DNA"/>
</dbReference>
<dbReference type="InterPro" id="IPR002514">
    <property type="entry name" value="Transposase_8"/>
</dbReference>
<evidence type="ECO:0000313" key="1">
    <source>
        <dbReference type="EMBL" id="MCQ4922128.1"/>
    </source>
</evidence>
<dbReference type="RefSeq" id="WP_256310433.1">
    <property type="nucleotide sequence ID" value="NZ_CP172320.1"/>
</dbReference>
<dbReference type="InterPro" id="IPR009057">
    <property type="entry name" value="Homeodomain-like_sf"/>
</dbReference>
<organism evidence="1 2">
    <name type="scientific">Tissierella carlieri</name>
    <dbReference type="NCBI Taxonomy" id="689904"/>
    <lineage>
        <taxon>Bacteria</taxon>
        <taxon>Bacillati</taxon>
        <taxon>Bacillota</taxon>
        <taxon>Tissierellia</taxon>
        <taxon>Tissierellales</taxon>
        <taxon>Tissierellaceae</taxon>
        <taxon>Tissierella</taxon>
    </lineage>
</organism>
<evidence type="ECO:0000313" key="2">
    <source>
        <dbReference type="Proteomes" id="UP001524478"/>
    </source>
</evidence>
<gene>
    <name evidence="1" type="ORF">NE686_03445</name>
</gene>
<dbReference type="SUPFAM" id="SSF46689">
    <property type="entry name" value="Homeodomain-like"/>
    <property type="match status" value="1"/>
</dbReference>